<dbReference type="OrthoDB" id="5835829at2759"/>
<feature type="domain" description="Glycosyltransferase N-terminal" evidence="4">
    <location>
        <begin position="27"/>
        <end position="262"/>
    </location>
</feature>
<dbReference type="RefSeq" id="XP_027067788.2">
    <property type="nucleotide sequence ID" value="XM_027211987.2"/>
</dbReference>
<organism evidence="5 6">
    <name type="scientific">Coffea arabica</name>
    <name type="common">Arabian coffee</name>
    <dbReference type="NCBI Taxonomy" id="13443"/>
    <lineage>
        <taxon>Eukaryota</taxon>
        <taxon>Viridiplantae</taxon>
        <taxon>Streptophyta</taxon>
        <taxon>Embryophyta</taxon>
        <taxon>Tracheophyta</taxon>
        <taxon>Spermatophyta</taxon>
        <taxon>Magnoliopsida</taxon>
        <taxon>eudicotyledons</taxon>
        <taxon>Gunneridae</taxon>
        <taxon>Pentapetalae</taxon>
        <taxon>asterids</taxon>
        <taxon>lamiids</taxon>
        <taxon>Gentianales</taxon>
        <taxon>Rubiaceae</taxon>
        <taxon>Ixoroideae</taxon>
        <taxon>Gardenieae complex</taxon>
        <taxon>Bertiereae - Coffeeae clade</taxon>
        <taxon>Coffeeae</taxon>
        <taxon>Coffea</taxon>
    </lineage>
</organism>
<dbReference type="GeneID" id="113693449"/>
<accession>A0A6P6SPH0</accession>
<dbReference type="SUPFAM" id="SSF53756">
    <property type="entry name" value="UDP-Glycosyltransferase/glycogen phosphorylase"/>
    <property type="match status" value="1"/>
</dbReference>
<comment type="similarity">
    <text evidence="1">Belongs to the UDP-glycosyltransferase family.</text>
</comment>
<keyword evidence="5" id="KW-1185">Reference proteome</keyword>
<dbReference type="GO" id="GO:0016138">
    <property type="term" value="P:glycoside biosynthetic process"/>
    <property type="evidence" value="ECO:0007669"/>
    <property type="project" value="UniProtKB-ARBA"/>
</dbReference>
<evidence type="ECO:0000256" key="2">
    <source>
        <dbReference type="ARBA" id="ARBA00022679"/>
    </source>
</evidence>
<sequence>MDTHDHTTVRSQNQNQGQKGTSIQETEVTVVMVPLPAQGHLNQLIHLSRLISSYNLPVHYVSTATHNLQAKVRVQGWDPLAISNIHFHEFPVPSYETPPTNPNATTKYPFHLISMFNATVKLREPIYKLLQQLSSSARRLVVIHDSLMPYVIQDVGLIPNAESCCFYSTSAFTFYSYLWEFGGKPRLLEPELLESLEDLPTLETCNPPEIIEYIKLQEDSRPNNAGYLYDTCRAIEGPYLDLLAKASTVDTDKQWAIGPFNPVVINEQQHSNKRHYCLEWLDKQAPNSVIYISFGSSVSVSDDEAKEIAIGLEKSGQKFIWVLRDADKVGIFYGEVRKAQLPEGFEERIKGRGIVVSDWAPQLEILGHSSTGDFMSHCGWNSCMESISMGVPVAAWPMHSDQPRNSILMAKVLKIALLIRDWSRQDEFMTSITIENAVRRLMDSTEGEEMRQRAKELSKRVEESIRDGGDSRLEMDSFTAHILGSFFFFLA</sequence>
<keyword evidence="2" id="KW-0808">Transferase</keyword>
<protein>
    <submittedName>
        <fullName evidence="6">Zeatin O-glucosyltransferase-like</fullName>
    </submittedName>
</protein>
<evidence type="ECO:0000313" key="6">
    <source>
        <dbReference type="RefSeq" id="XP_027067788.2"/>
    </source>
</evidence>
<gene>
    <name evidence="6" type="primary">LOC113693449</name>
</gene>
<dbReference type="GO" id="GO:0050404">
    <property type="term" value="F:zeatin O-beta-D-xylosyltransferase activity"/>
    <property type="evidence" value="ECO:0007669"/>
    <property type="project" value="UniProtKB-ARBA"/>
</dbReference>
<feature type="region of interest" description="Disordered" evidence="3">
    <location>
        <begin position="1"/>
        <end position="23"/>
    </location>
</feature>
<dbReference type="PANTHER" id="PTHR48044:SF23">
    <property type="entry name" value="ANTHOCYANIDIN 3-O-GLUCOSYLTRANSFERASE-LIKE"/>
    <property type="match status" value="1"/>
</dbReference>
<dbReference type="InterPro" id="IPR058980">
    <property type="entry name" value="Glyco_transf_N"/>
</dbReference>
<dbReference type="InterPro" id="IPR002213">
    <property type="entry name" value="UDP_glucos_trans"/>
</dbReference>
<dbReference type="Pfam" id="PF26168">
    <property type="entry name" value="Glyco_transf_N"/>
    <property type="match status" value="1"/>
</dbReference>
<dbReference type="CDD" id="cd03784">
    <property type="entry name" value="GT1_Gtf-like"/>
    <property type="match status" value="1"/>
</dbReference>
<name>A0A6P6SPH0_COFAR</name>
<evidence type="ECO:0000256" key="1">
    <source>
        <dbReference type="ARBA" id="ARBA00009995"/>
    </source>
</evidence>
<dbReference type="PANTHER" id="PTHR48044">
    <property type="entry name" value="GLYCOSYLTRANSFERASE"/>
    <property type="match status" value="1"/>
</dbReference>
<reference evidence="5" key="1">
    <citation type="journal article" date="2025" name="Foods">
        <title>Unveiling the Microbial Signatures of Arabica Coffee Cherries: Insights into Ripeness Specific Diversity, Functional Traits, and Implications for Quality and Safety.</title>
        <authorList>
            <consortium name="RefSeq"/>
            <person name="Tenea G.N."/>
            <person name="Cifuentes V."/>
            <person name="Reyes P."/>
            <person name="Cevallos-Vallejos M."/>
        </authorList>
    </citation>
    <scope>NUCLEOTIDE SEQUENCE [LARGE SCALE GENOMIC DNA]</scope>
</reference>
<dbReference type="GO" id="GO:0009690">
    <property type="term" value="P:cytokinin metabolic process"/>
    <property type="evidence" value="ECO:0007669"/>
    <property type="project" value="UniProtKB-ARBA"/>
</dbReference>
<dbReference type="AlphaFoldDB" id="A0A6P6SPH0"/>
<feature type="compositionally biased region" description="Polar residues" evidence="3">
    <location>
        <begin position="9"/>
        <end position="23"/>
    </location>
</feature>
<proteinExistence type="inferred from homology"/>
<evidence type="ECO:0000259" key="4">
    <source>
        <dbReference type="Pfam" id="PF26168"/>
    </source>
</evidence>
<evidence type="ECO:0000256" key="3">
    <source>
        <dbReference type="SAM" id="MobiDB-lite"/>
    </source>
</evidence>
<reference evidence="6" key="2">
    <citation type="submission" date="2025-08" db="UniProtKB">
        <authorList>
            <consortium name="RefSeq"/>
        </authorList>
    </citation>
    <scope>IDENTIFICATION</scope>
    <source>
        <tissue evidence="6">Leaves</tissue>
    </source>
</reference>
<dbReference type="Proteomes" id="UP001652660">
    <property type="component" value="Chromosome 6c"/>
</dbReference>
<dbReference type="Gene3D" id="3.40.50.2000">
    <property type="entry name" value="Glycogen Phosphorylase B"/>
    <property type="match status" value="2"/>
</dbReference>
<evidence type="ECO:0000313" key="5">
    <source>
        <dbReference type="Proteomes" id="UP001652660"/>
    </source>
</evidence>
<dbReference type="Pfam" id="PF00201">
    <property type="entry name" value="UDPGT"/>
    <property type="match status" value="1"/>
</dbReference>